<keyword evidence="2" id="KW-1185">Reference proteome</keyword>
<dbReference type="Proteomes" id="UP001168528">
    <property type="component" value="Unassembled WGS sequence"/>
</dbReference>
<evidence type="ECO:0000313" key="1">
    <source>
        <dbReference type="EMBL" id="MDO1449533.1"/>
    </source>
</evidence>
<protein>
    <submittedName>
        <fullName evidence="1">Uncharacterized protein</fullName>
    </submittedName>
</protein>
<sequence>MKRIANPPGTNQSEVYKAVQADASINIVDKFCLENGLIMFVVHHKKADQEFLEFYQQLHHNV</sequence>
<organism evidence="1 2">
    <name type="scientific">Rhodocytophaga aerolata</name>
    <dbReference type="NCBI Taxonomy" id="455078"/>
    <lineage>
        <taxon>Bacteria</taxon>
        <taxon>Pseudomonadati</taxon>
        <taxon>Bacteroidota</taxon>
        <taxon>Cytophagia</taxon>
        <taxon>Cytophagales</taxon>
        <taxon>Rhodocytophagaceae</taxon>
        <taxon>Rhodocytophaga</taxon>
    </lineage>
</organism>
<proteinExistence type="predicted"/>
<gene>
    <name evidence="1" type="ORF">Q0590_24870</name>
</gene>
<accession>A0ABT8REB7</accession>
<dbReference type="RefSeq" id="WP_302040337.1">
    <property type="nucleotide sequence ID" value="NZ_JAUKPO010000020.1"/>
</dbReference>
<name>A0ABT8REB7_9BACT</name>
<dbReference type="EMBL" id="JAUKPO010000020">
    <property type="protein sequence ID" value="MDO1449533.1"/>
    <property type="molecule type" value="Genomic_DNA"/>
</dbReference>
<evidence type="ECO:0000313" key="2">
    <source>
        <dbReference type="Proteomes" id="UP001168528"/>
    </source>
</evidence>
<reference evidence="1" key="1">
    <citation type="submission" date="2023-07" db="EMBL/GenBank/DDBJ databases">
        <title>The genome sequence of Rhodocytophaga aerolata KACC 12507.</title>
        <authorList>
            <person name="Zhang X."/>
        </authorList>
    </citation>
    <scope>NUCLEOTIDE SEQUENCE</scope>
    <source>
        <strain evidence="1">KACC 12507</strain>
    </source>
</reference>
<comment type="caution">
    <text evidence="1">The sequence shown here is derived from an EMBL/GenBank/DDBJ whole genome shotgun (WGS) entry which is preliminary data.</text>
</comment>